<feature type="region of interest" description="Disordered" evidence="1">
    <location>
        <begin position="1"/>
        <end position="25"/>
    </location>
</feature>
<reference evidence="2 3" key="1">
    <citation type="submission" date="2018-02" db="EMBL/GenBank/DDBJ databases">
        <title>Genome sequence of the basidiomycete white-rot fungus Phlebia centrifuga.</title>
        <authorList>
            <person name="Granchi Z."/>
            <person name="Peng M."/>
            <person name="de Vries R.P."/>
            <person name="Hilden K."/>
            <person name="Makela M.R."/>
            <person name="Grigoriev I."/>
            <person name="Riley R."/>
        </authorList>
    </citation>
    <scope>NUCLEOTIDE SEQUENCE [LARGE SCALE GENOMIC DNA]</scope>
    <source>
        <strain evidence="2 3">FBCC195</strain>
    </source>
</reference>
<dbReference type="AlphaFoldDB" id="A0A2R6NIJ9"/>
<gene>
    <name evidence="2" type="ORF">PHLCEN_2v11955</name>
</gene>
<keyword evidence="3" id="KW-1185">Reference proteome</keyword>
<feature type="region of interest" description="Disordered" evidence="1">
    <location>
        <begin position="125"/>
        <end position="149"/>
    </location>
</feature>
<proteinExistence type="predicted"/>
<dbReference type="STRING" id="98765.A0A2R6NIJ9"/>
<protein>
    <submittedName>
        <fullName evidence="2">Uncharacterized protein</fullName>
    </submittedName>
</protein>
<organism evidence="2 3">
    <name type="scientific">Hermanssonia centrifuga</name>
    <dbReference type="NCBI Taxonomy" id="98765"/>
    <lineage>
        <taxon>Eukaryota</taxon>
        <taxon>Fungi</taxon>
        <taxon>Dikarya</taxon>
        <taxon>Basidiomycota</taxon>
        <taxon>Agaricomycotina</taxon>
        <taxon>Agaricomycetes</taxon>
        <taxon>Polyporales</taxon>
        <taxon>Meruliaceae</taxon>
        <taxon>Hermanssonia</taxon>
    </lineage>
</organism>
<sequence>MDEDPSQDSDQDDEMGFVTASLMKPEQYEKQDKEYLKQKKAQLAALGKWTHINCLRQNARERIQDELLRLLVYVPETDNRSKDDGPPRSRLNSLLAAVDLENVLQATAPPLPVEDLPGGSVSFLFERTSETTTDDDAEALSLASESELE</sequence>
<evidence type="ECO:0000256" key="1">
    <source>
        <dbReference type="SAM" id="MobiDB-lite"/>
    </source>
</evidence>
<feature type="compositionally biased region" description="Low complexity" evidence="1">
    <location>
        <begin position="139"/>
        <end position="149"/>
    </location>
</feature>
<dbReference type="OrthoDB" id="413460at2759"/>
<name>A0A2R6NIJ9_9APHY</name>
<comment type="caution">
    <text evidence="2">The sequence shown here is derived from an EMBL/GenBank/DDBJ whole genome shotgun (WGS) entry which is preliminary data.</text>
</comment>
<dbReference type="Proteomes" id="UP000186601">
    <property type="component" value="Unassembled WGS sequence"/>
</dbReference>
<dbReference type="EMBL" id="MLYV02001209">
    <property type="protein sequence ID" value="PSR72163.1"/>
    <property type="molecule type" value="Genomic_DNA"/>
</dbReference>
<accession>A0A2R6NIJ9</accession>
<feature type="compositionally biased region" description="Acidic residues" evidence="1">
    <location>
        <begin position="1"/>
        <end position="15"/>
    </location>
</feature>
<evidence type="ECO:0000313" key="2">
    <source>
        <dbReference type="EMBL" id="PSR72163.1"/>
    </source>
</evidence>
<evidence type="ECO:0000313" key="3">
    <source>
        <dbReference type="Proteomes" id="UP000186601"/>
    </source>
</evidence>